<accession>A0A6P7QVC7</accession>
<dbReference type="KEGG" id="mcal:110293714"/>
<name>A0A6P7QVC7_MUSCR</name>
<organism evidence="1 2">
    <name type="scientific">Mus caroli</name>
    <name type="common">Ryukyu mouse</name>
    <name type="synonym">Ricefield mouse</name>
    <dbReference type="NCBI Taxonomy" id="10089"/>
    <lineage>
        <taxon>Eukaryota</taxon>
        <taxon>Metazoa</taxon>
        <taxon>Chordata</taxon>
        <taxon>Craniata</taxon>
        <taxon>Vertebrata</taxon>
        <taxon>Euteleostomi</taxon>
        <taxon>Mammalia</taxon>
        <taxon>Eutheria</taxon>
        <taxon>Euarchontoglires</taxon>
        <taxon>Glires</taxon>
        <taxon>Rodentia</taxon>
        <taxon>Myomorpha</taxon>
        <taxon>Muroidea</taxon>
        <taxon>Muridae</taxon>
        <taxon>Murinae</taxon>
        <taxon>Mus</taxon>
        <taxon>Mus</taxon>
    </lineage>
</organism>
<evidence type="ECO:0000313" key="1">
    <source>
        <dbReference type="Proteomes" id="UP000515126"/>
    </source>
</evidence>
<reference evidence="2" key="1">
    <citation type="submission" date="2025-08" db="UniProtKB">
        <authorList>
            <consortium name="RefSeq"/>
        </authorList>
    </citation>
    <scope>IDENTIFICATION</scope>
</reference>
<dbReference type="Proteomes" id="UP000515126">
    <property type="component" value="Chromosome 4"/>
</dbReference>
<evidence type="ECO:0000313" key="2">
    <source>
        <dbReference type="RefSeq" id="XP_029332297.1"/>
    </source>
</evidence>
<keyword evidence="1" id="KW-1185">Reference proteome</keyword>
<dbReference type="RefSeq" id="XP_029332297.1">
    <property type="nucleotide sequence ID" value="XM_029476437.1"/>
</dbReference>
<gene>
    <name evidence="2" type="primary">LOC110293714</name>
</gene>
<protein>
    <submittedName>
        <fullName evidence="2">Uncharacterized protein LOC110293714</fullName>
    </submittedName>
</protein>
<dbReference type="GeneID" id="110293714"/>
<proteinExistence type="predicted"/>
<sequence>MAPLATAGLRAPGLGQWSRSAPPYLGVKTQAGSQTFFCNSWTISLLSFGDLLEAQTQIIIIQVLLCTPDTDPACLNSANTPAPTKGGKGNCGTALPQWNAKSISGKRYLLQFTSPQEQAIKIMENSITLLP</sequence>
<dbReference type="AlphaFoldDB" id="A0A6P7QVC7"/>